<comment type="caution">
    <text evidence="9">The sequence shown here is derived from an EMBL/GenBank/DDBJ whole genome shotgun (WGS) entry which is preliminary data.</text>
</comment>
<dbReference type="RefSeq" id="WP_008992545.1">
    <property type="nucleotide sequence ID" value="NZ_AMSG01000028.1"/>
</dbReference>
<dbReference type="Proteomes" id="UP000007364">
    <property type="component" value="Unassembled WGS sequence"/>
</dbReference>
<evidence type="ECO:0000256" key="1">
    <source>
        <dbReference type="ARBA" id="ARBA00004141"/>
    </source>
</evidence>
<dbReference type="PRINTS" id="PR00783">
    <property type="entry name" value="MINTRINSICP"/>
</dbReference>
<dbReference type="Gene3D" id="1.20.1080.10">
    <property type="entry name" value="Glycerol uptake facilitator protein"/>
    <property type="match status" value="1"/>
</dbReference>
<organism evidence="9 10">
    <name type="scientific">Galbibacter marinus</name>
    <dbReference type="NCBI Taxonomy" id="555500"/>
    <lineage>
        <taxon>Bacteria</taxon>
        <taxon>Pseudomonadati</taxon>
        <taxon>Bacteroidota</taxon>
        <taxon>Flavobacteriia</taxon>
        <taxon>Flavobacteriales</taxon>
        <taxon>Flavobacteriaceae</taxon>
        <taxon>Galbibacter</taxon>
    </lineage>
</organism>
<dbReference type="PANTHER" id="PTHR43829">
    <property type="entry name" value="AQUAPORIN OR AQUAGLYCEROPORIN RELATED"/>
    <property type="match status" value="1"/>
</dbReference>
<dbReference type="PATRIC" id="fig|555500.3.peg.2787"/>
<dbReference type="SUPFAM" id="SSF81338">
    <property type="entry name" value="Aquaporin-like"/>
    <property type="match status" value="1"/>
</dbReference>
<dbReference type="InterPro" id="IPR050363">
    <property type="entry name" value="MIP/Aquaporin"/>
</dbReference>
<dbReference type="PROSITE" id="PS00221">
    <property type="entry name" value="MIP"/>
    <property type="match status" value="1"/>
</dbReference>
<dbReference type="InterPro" id="IPR022357">
    <property type="entry name" value="MIP_CS"/>
</dbReference>
<evidence type="ECO:0000256" key="2">
    <source>
        <dbReference type="ARBA" id="ARBA00006175"/>
    </source>
</evidence>
<dbReference type="Pfam" id="PF00230">
    <property type="entry name" value="MIP"/>
    <property type="match status" value="1"/>
</dbReference>
<protein>
    <submittedName>
        <fullName evidence="9">MIP family channel protein</fullName>
    </submittedName>
</protein>
<accession>K2PRR3</accession>
<reference evidence="9 10" key="1">
    <citation type="journal article" date="2012" name="J. Bacteriol.">
        <title>Genome Sequence of Galbibacter marinum Type Strain ck-I2-15.</title>
        <authorList>
            <person name="Lai Q."/>
            <person name="Li C."/>
            <person name="Shao Z."/>
        </authorList>
    </citation>
    <scope>NUCLEOTIDE SEQUENCE [LARGE SCALE GENOMIC DNA]</scope>
    <source>
        <strain evidence="10">ck-I2-15</strain>
    </source>
</reference>
<dbReference type="InterPro" id="IPR023271">
    <property type="entry name" value="Aquaporin-like"/>
</dbReference>
<evidence type="ECO:0000256" key="4">
    <source>
        <dbReference type="ARBA" id="ARBA00022692"/>
    </source>
</evidence>
<gene>
    <name evidence="9" type="ORF">I215_13537</name>
</gene>
<dbReference type="NCBIfam" id="TIGR00861">
    <property type="entry name" value="MIP"/>
    <property type="match status" value="1"/>
</dbReference>
<keyword evidence="5 8" id="KW-1133">Transmembrane helix</keyword>
<dbReference type="InterPro" id="IPR000425">
    <property type="entry name" value="MIP"/>
</dbReference>
<evidence type="ECO:0000256" key="8">
    <source>
        <dbReference type="SAM" id="Phobius"/>
    </source>
</evidence>
<evidence type="ECO:0000313" key="9">
    <source>
        <dbReference type="EMBL" id="EKF54199.1"/>
    </source>
</evidence>
<feature type="transmembrane region" description="Helical" evidence="8">
    <location>
        <begin position="220"/>
        <end position="242"/>
    </location>
</feature>
<dbReference type="GO" id="GO:0015254">
    <property type="term" value="F:glycerol channel activity"/>
    <property type="evidence" value="ECO:0007669"/>
    <property type="project" value="TreeGrafter"/>
</dbReference>
<dbReference type="STRING" id="555500.I215_13537"/>
<evidence type="ECO:0000256" key="6">
    <source>
        <dbReference type="ARBA" id="ARBA00023136"/>
    </source>
</evidence>
<proteinExistence type="inferred from homology"/>
<dbReference type="PANTHER" id="PTHR43829:SF9">
    <property type="entry name" value="AQUAPORIN-9"/>
    <property type="match status" value="1"/>
</dbReference>
<dbReference type="eggNOG" id="COG0580">
    <property type="taxonomic scope" value="Bacteria"/>
</dbReference>
<name>K2PRR3_9FLAO</name>
<dbReference type="EMBL" id="AMSG01000028">
    <property type="protein sequence ID" value="EKF54199.1"/>
    <property type="molecule type" value="Genomic_DNA"/>
</dbReference>
<feature type="transmembrane region" description="Helical" evidence="8">
    <location>
        <begin position="79"/>
        <end position="104"/>
    </location>
</feature>
<evidence type="ECO:0000256" key="5">
    <source>
        <dbReference type="ARBA" id="ARBA00022989"/>
    </source>
</evidence>
<sequence>MTAFIAEIIGTFMLILLGNGVVANVVLNKTKGHDSGWMVICTAWALAVFTGVVIAAPYSGAHINPAVSIGLATAGLLEWVLVPFYIIAQMIGAMLGASTVALIYRDHYLETPDPVLKLATFCTIPALPNKTSNLISEIIGTFVLIFVIFYFTDPVIGDSSQTPIGLGSIGALPVAFIVWVIGLSLGGTTGYAINPARDLGPRIVHAILPIKGKGSSNWHYAWIPIIGPIIGAVLAAGLHLLLTYLPNIT</sequence>
<evidence type="ECO:0000313" key="10">
    <source>
        <dbReference type="Proteomes" id="UP000007364"/>
    </source>
</evidence>
<dbReference type="GO" id="GO:0005886">
    <property type="term" value="C:plasma membrane"/>
    <property type="evidence" value="ECO:0007669"/>
    <property type="project" value="TreeGrafter"/>
</dbReference>
<dbReference type="AlphaFoldDB" id="K2PRR3"/>
<feature type="transmembrane region" description="Helical" evidence="8">
    <location>
        <begin position="39"/>
        <end position="59"/>
    </location>
</feature>
<evidence type="ECO:0000256" key="7">
    <source>
        <dbReference type="RuleBase" id="RU000477"/>
    </source>
</evidence>
<evidence type="ECO:0000256" key="3">
    <source>
        <dbReference type="ARBA" id="ARBA00022448"/>
    </source>
</evidence>
<comment type="subcellular location">
    <subcellularLocation>
        <location evidence="1">Membrane</location>
        <topology evidence="1">Multi-pass membrane protein</topology>
    </subcellularLocation>
</comment>
<keyword evidence="4 7" id="KW-0812">Transmembrane</keyword>
<comment type="similarity">
    <text evidence="2 7">Belongs to the MIP/aquaporin (TC 1.A.8) family.</text>
</comment>
<keyword evidence="10" id="KW-1185">Reference proteome</keyword>
<keyword evidence="3 7" id="KW-0813">Transport</keyword>
<feature type="transmembrane region" description="Helical" evidence="8">
    <location>
        <begin position="171"/>
        <end position="193"/>
    </location>
</feature>
<keyword evidence="6 8" id="KW-0472">Membrane</keyword>
<feature type="transmembrane region" description="Helical" evidence="8">
    <location>
        <begin position="134"/>
        <end position="151"/>
    </location>
</feature>
<dbReference type="OrthoDB" id="9807293at2"/>
<feature type="transmembrane region" description="Helical" evidence="8">
    <location>
        <begin position="6"/>
        <end position="27"/>
    </location>
</feature>